<feature type="transmembrane region" description="Helical" evidence="2">
    <location>
        <begin position="115"/>
        <end position="137"/>
    </location>
</feature>
<evidence type="ECO:0000256" key="1">
    <source>
        <dbReference type="SAM" id="MobiDB-lite"/>
    </source>
</evidence>
<name>U6MCG8_EIMMA</name>
<keyword evidence="4" id="KW-1185">Reference proteome</keyword>
<feature type="region of interest" description="Disordered" evidence="1">
    <location>
        <begin position="160"/>
        <end position="196"/>
    </location>
</feature>
<reference evidence="3" key="1">
    <citation type="submission" date="2013-10" db="EMBL/GenBank/DDBJ databases">
        <title>Genomic analysis of the causative agents of coccidiosis in chickens.</title>
        <authorList>
            <person name="Reid A.J."/>
            <person name="Blake D."/>
            <person name="Billington K."/>
            <person name="Browne H."/>
            <person name="Dunn M."/>
            <person name="Hung S."/>
            <person name="Kawahara F."/>
            <person name="Miranda-Saavedra D."/>
            <person name="Mourier T."/>
            <person name="Nagra H."/>
            <person name="Otto T.D."/>
            <person name="Rawlings N."/>
            <person name="Sanchez A."/>
            <person name="Sanders M."/>
            <person name="Subramaniam C."/>
            <person name="Tay Y."/>
            <person name="Dear P."/>
            <person name="Doerig C."/>
            <person name="Gruber A."/>
            <person name="Parkinson J."/>
            <person name="Shirley M."/>
            <person name="Wan K.L."/>
            <person name="Berriman M."/>
            <person name="Tomley F."/>
            <person name="Pain A."/>
        </authorList>
    </citation>
    <scope>NUCLEOTIDE SEQUENCE [LARGE SCALE GENOMIC DNA]</scope>
    <source>
        <strain evidence="3">Weybridge</strain>
    </source>
</reference>
<gene>
    <name evidence="3" type="ORF">EMWEY_00046490</name>
</gene>
<dbReference type="GeneID" id="25338635"/>
<dbReference type="VEuPathDB" id="ToxoDB:EMWEY_00046490"/>
<dbReference type="EMBL" id="HG722285">
    <property type="protein sequence ID" value="CDJ61927.1"/>
    <property type="molecule type" value="Genomic_DNA"/>
</dbReference>
<dbReference type="Proteomes" id="UP000030763">
    <property type="component" value="Unassembled WGS sequence"/>
</dbReference>
<evidence type="ECO:0000313" key="3">
    <source>
        <dbReference type="EMBL" id="CDJ61927.1"/>
    </source>
</evidence>
<evidence type="ECO:0000313" key="4">
    <source>
        <dbReference type="Proteomes" id="UP000030763"/>
    </source>
</evidence>
<sequence>MESPNRDARDFGNNGRAVAADPYNRLLPTAPHQNNVGWGQQRPPKLQKKRNTAVISIKALLLTFFVFSQLESFILVPRIKELQREARLKGDPPLTDLDAFSRLVVKSSPMRWLSIFLYIGFWSIILSFAPTSIGAALRRLRPLLQRAIKFAAERARQALEGAGAEEATEDITGYDPETAPEYLEGDGDEEAPGNAE</sequence>
<keyword evidence="2" id="KW-0812">Transmembrane</keyword>
<keyword evidence="2" id="KW-0472">Membrane</keyword>
<evidence type="ECO:0000256" key="2">
    <source>
        <dbReference type="SAM" id="Phobius"/>
    </source>
</evidence>
<dbReference type="RefSeq" id="XP_013338577.1">
    <property type="nucleotide sequence ID" value="XM_013483123.1"/>
</dbReference>
<keyword evidence="2" id="KW-1133">Transmembrane helix</keyword>
<accession>U6MCG8</accession>
<feature type="transmembrane region" description="Helical" evidence="2">
    <location>
        <begin position="52"/>
        <end position="70"/>
    </location>
</feature>
<organism evidence="3 4">
    <name type="scientific">Eimeria maxima</name>
    <name type="common">Coccidian parasite</name>
    <dbReference type="NCBI Taxonomy" id="5804"/>
    <lineage>
        <taxon>Eukaryota</taxon>
        <taxon>Sar</taxon>
        <taxon>Alveolata</taxon>
        <taxon>Apicomplexa</taxon>
        <taxon>Conoidasida</taxon>
        <taxon>Coccidia</taxon>
        <taxon>Eucoccidiorida</taxon>
        <taxon>Eimeriorina</taxon>
        <taxon>Eimeriidae</taxon>
        <taxon>Eimeria</taxon>
    </lineage>
</organism>
<dbReference type="AlphaFoldDB" id="U6MCG8"/>
<reference evidence="3" key="2">
    <citation type="submission" date="2013-10" db="EMBL/GenBank/DDBJ databases">
        <authorList>
            <person name="Aslett M."/>
        </authorList>
    </citation>
    <scope>NUCLEOTIDE SEQUENCE [LARGE SCALE GENOMIC DNA]</scope>
    <source>
        <strain evidence="3">Weybridge</strain>
    </source>
</reference>
<proteinExistence type="predicted"/>
<feature type="compositionally biased region" description="Acidic residues" evidence="1">
    <location>
        <begin position="183"/>
        <end position="196"/>
    </location>
</feature>
<protein>
    <submittedName>
        <fullName evidence="3">Uncharacterized protein</fullName>
    </submittedName>
</protein>